<reference evidence="2" key="1">
    <citation type="submission" date="2014-09" db="EMBL/GenBank/DDBJ databases">
        <title>Genome sequence of the luminous mushroom Mycena chlorophos for searching fungal bioluminescence genes.</title>
        <authorList>
            <person name="Tanaka Y."/>
            <person name="Kasuga D."/>
            <person name="Oba Y."/>
            <person name="Hase S."/>
            <person name="Sato K."/>
            <person name="Oba Y."/>
            <person name="Sakakibara Y."/>
        </authorList>
    </citation>
    <scope>NUCLEOTIDE SEQUENCE</scope>
</reference>
<dbReference type="Proteomes" id="UP000815677">
    <property type="component" value="Unassembled WGS sequence"/>
</dbReference>
<keyword evidence="3" id="KW-1185">Reference proteome</keyword>
<dbReference type="EMBL" id="DF849638">
    <property type="protein sequence ID" value="GAT58339.1"/>
    <property type="molecule type" value="Genomic_DNA"/>
</dbReference>
<sequence>MAKGDGEGQCRREWERRGRREEYRDAPVEKRRLRRDASAAEDVVEMSAIVVLFSRAGASRAEAAFRVARDTEYHLQDDVKAFLGRRNGMLGAEKGGAGSSAKDNDKGWGYLPTSSGCGAAAVILGTRTSSPIALLGCRTHLRPTMFSSAT</sequence>
<organism evidence="2 3">
    <name type="scientific">Mycena chlorophos</name>
    <name type="common">Agaric fungus</name>
    <name type="synonym">Agaricus chlorophos</name>
    <dbReference type="NCBI Taxonomy" id="658473"/>
    <lineage>
        <taxon>Eukaryota</taxon>
        <taxon>Fungi</taxon>
        <taxon>Dikarya</taxon>
        <taxon>Basidiomycota</taxon>
        <taxon>Agaricomycotina</taxon>
        <taxon>Agaricomycetes</taxon>
        <taxon>Agaricomycetidae</taxon>
        <taxon>Agaricales</taxon>
        <taxon>Marasmiineae</taxon>
        <taxon>Mycenaceae</taxon>
        <taxon>Mycena</taxon>
    </lineage>
</organism>
<proteinExistence type="predicted"/>
<evidence type="ECO:0000313" key="2">
    <source>
        <dbReference type="EMBL" id="GAT58339.1"/>
    </source>
</evidence>
<protein>
    <submittedName>
        <fullName evidence="2">Uncharacterized protein</fullName>
    </submittedName>
</protein>
<evidence type="ECO:0000313" key="3">
    <source>
        <dbReference type="Proteomes" id="UP000815677"/>
    </source>
</evidence>
<feature type="region of interest" description="Disordered" evidence="1">
    <location>
        <begin position="1"/>
        <end position="37"/>
    </location>
</feature>
<gene>
    <name evidence="2" type="ORF">MCHLO_14781</name>
</gene>
<accession>A0ABQ0M4X5</accession>
<evidence type="ECO:0000256" key="1">
    <source>
        <dbReference type="SAM" id="MobiDB-lite"/>
    </source>
</evidence>
<name>A0ABQ0M4X5_MYCCL</name>